<feature type="compositionally biased region" description="Basic and acidic residues" evidence="2">
    <location>
        <begin position="122"/>
        <end position="158"/>
    </location>
</feature>
<proteinExistence type="predicted"/>
<evidence type="ECO:0000256" key="1">
    <source>
        <dbReference type="PROSITE-ProRule" id="PRU01263"/>
    </source>
</evidence>
<feature type="binding site" evidence="1">
    <location>
        <position position="44"/>
    </location>
    <ligand>
        <name>Zn(2+)</name>
        <dbReference type="ChEBI" id="CHEBI:29105"/>
    </ligand>
</feature>
<keyword evidence="1" id="KW-0863">Zinc-finger</keyword>
<accession>A0AAD7Z5P7</accession>
<feature type="non-terminal residue" evidence="4">
    <location>
        <position position="270"/>
    </location>
</feature>
<feature type="compositionally biased region" description="Acidic residues" evidence="2">
    <location>
        <begin position="193"/>
        <end position="223"/>
    </location>
</feature>
<dbReference type="InterPro" id="IPR012934">
    <property type="entry name" value="Znf_AD"/>
</dbReference>
<dbReference type="SMART" id="SM00868">
    <property type="entry name" value="zf-AD"/>
    <property type="match status" value="1"/>
</dbReference>
<feature type="binding site" evidence="1">
    <location>
        <position position="90"/>
    </location>
    <ligand>
        <name>Zn(2+)</name>
        <dbReference type="ChEBI" id="CHEBI:29105"/>
    </ligand>
</feature>
<dbReference type="PANTHER" id="PTHR39942:SF1">
    <property type="entry name" value="BCDNA.LD26519-RELATED"/>
    <property type="match status" value="1"/>
</dbReference>
<protein>
    <recommendedName>
        <fullName evidence="3">ZAD domain-containing protein</fullName>
    </recommendedName>
</protein>
<evidence type="ECO:0000259" key="3">
    <source>
        <dbReference type="PROSITE" id="PS51915"/>
    </source>
</evidence>
<name>A0AAD7Z5P7_DIPPU</name>
<reference evidence="4" key="1">
    <citation type="journal article" date="2023" name="IScience">
        <title>Live-bearing cockroach genome reveals convergent evolutionary mechanisms linked to viviparity in insects and beyond.</title>
        <authorList>
            <person name="Fouks B."/>
            <person name="Harrison M.C."/>
            <person name="Mikhailova A.A."/>
            <person name="Marchal E."/>
            <person name="English S."/>
            <person name="Carruthers M."/>
            <person name="Jennings E.C."/>
            <person name="Chiamaka E.L."/>
            <person name="Frigard R.A."/>
            <person name="Pippel M."/>
            <person name="Attardo G.M."/>
            <person name="Benoit J.B."/>
            <person name="Bornberg-Bauer E."/>
            <person name="Tobe S.S."/>
        </authorList>
    </citation>
    <scope>NUCLEOTIDE SEQUENCE</scope>
    <source>
        <strain evidence="4">Stay&amp;Tobe</strain>
    </source>
</reference>
<reference evidence="4" key="2">
    <citation type="submission" date="2023-05" db="EMBL/GenBank/DDBJ databases">
        <authorList>
            <person name="Fouks B."/>
        </authorList>
    </citation>
    <scope>NUCLEOTIDE SEQUENCE</scope>
    <source>
        <strain evidence="4">Stay&amp;Tobe</strain>
        <tissue evidence="4">Testes</tissue>
    </source>
</reference>
<keyword evidence="1" id="KW-0479">Metal-binding</keyword>
<feature type="binding site" evidence="1">
    <location>
        <position position="87"/>
    </location>
    <ligand>
        <name>Zn(2+)</name>
        <dbReference type="ChEBI" id="CHEBI:29105"/>
    </ligand>
</feature>
<sequence length="270" mass="31306">QMQNGQHNYSCKQRYPVLLYRFFSSDGRHTKMSSLNFMELCRLCLVKERVSIPIFEGEGDVRQILLKIAACLPVKVARDDKLPKKICDECMYKLDNAYQFWNTTANAEKQLLQWLGDVTNEDRKNVPSVTNEDRKNIPSVANEDRKNIPSVANEDRKNIPSNTIETEQLVLKEETIDQETPEVSKHLNRVEEVMDDDERVISDDEDTESEEEGSNSEDSGDDDPPGKEEEQEQQRRQLQQHLHPVVTCVVSFWVCKMQYINCSIKEKGYE</sequence>
<dbReference type="SUPFAM" id="SSF57716">
    <property type="entry name" value="Glucocorticoid receptor-like (DNA-binding domain)"/>
    <property type="match status" value="1"/>
</dbReference>
<feature type="compositionally biased region" description="Basic and acidic residues" evidence="2">
    <location>
        <begin position="224"/>
        <end position="235"/>
    </location>
</feature>
<dbReference type="PROSITE" id="PS51915">
    <property type="entry name" value="ZAD"/>
    <property type="match status" value="1"/>
</dbReference>
<comment type="caution">
    <text evidence="4">The sequence shown here is derived from an EMBL/GenBank/DDBJ whole genome shotgun (WGS) entry which is preliminary data.</text>
</comment>
<organism evidence="4 5">
    <name type="scientific">Diploptera punctata</name>
    <name type="common">Pacific beetle cockroach</name>
    <dbReference type="NCBI Taxonomy" id="6984"/>
    <lineage>
        <taxon>Eukaryota</taxon>
        <taxon>Metazoa</taxon>
        <taxon>Ecdysozoa</taxon>
        <taxon>Arthropoda</taxon>
        <taxon>Hexapoda</taxon>
        <taxon>Insecta</taxon>
        <taxon>Pterygota</taxon>
        <taxon>Neoptera</taxon>
        <taxon>Polyneoptera</taxon>
        <taxon>Dictyoptera</taxon>
        <taxon>Blattodea</taxon>
        <taxon>Blaberoidea</taxon>
        <taxon>Blaberidae</taxon>
        <taxon>Diplopterinae</taxon>
        <taxon>Diploptera</taxon>
    </lineage>
</organism>
<evidence type="ECO:0000256" key="2">
    <source>
        <dbReference type="SAM" id="MobiDB-lite"/>
    </source>
</evidence>
<keyword evidence="5" id="KW-1185">Reference proteome</keyword>
<gene>
    <name evidence="4" type="ORF">L9F63_008202</name>
</gene>
<feature type="binding site" evidence="1">
    <location>
        <position position="41"/>
    </location>
    <ligand>
        <name>Zn(2+)</name>
        <dbReference type="ChEBI" id="CHEBI:29105"/>
    </ligand>
</feature>
<dbReference type="Proteomes" id="UP001233999">
    <property type="component" value="Unassembled WGS sequence"/>
</dbReference>
<evidence type="ECO:0000313" key="4">
    <source>
        <dbReference type="EMBL" id="KAJ9574670.1"/>
    </source>
</evidence>
<keyword evidence="1" id="KW-0862">Zinc</keyword>
<feature type="compositionally biased region" description="Basic and acidic residues" evidence="2">
    <location>
        <begin position="182"/>
        <end position="192"/>
    </location>
</feature>
<feature type="domain" description="ZAD" evidence="3">
    <location>
        <begin position="39"/>
        <end position="114"/>
    </location>
</feature>
<feature type="non-terminal residue" evidence="4">
    <location>
        <position position="1"/>
    </location>
</feature>
<dbReference type="Gene3D" id="3.40.1800.20">
    <property type="match status" value="1"/>
</dbReference>
<dbReference type="EMBL" id="JASPKZ010010272">
    <property type="protein sequence ID" value="KAJ9574670.1"/>
    <property type="molecule type" value="Genomic_DNA"/>
</dbReference>
<dbReference type="PANTHER" id="PTHR39942">
    <property type="entry name" value="BCDNA.LD26519-RELATED"/>
    <property type="match status" value="1"/>
</dbReference>
<dbReference type="Pfam" id="PF07776">
    <property type="entry name" value="zf-AD"/>
    <property type="match status" value="1"/>
</dbReference>
<evidence type="ECO:0000313" key="5">
    <source>
        <dbReference type="Proteomes" id="UP001233999"/>
    </source>
</evidence>
<dbReference type="GO" id="GO:0005634">
    <property type="term" value="C:nucleus"/>
    <property type="evidence" value="ECO:0007669"/>
    <property type="project" value="InterPro"/>
</dbReference>
<dbReference type="AlphaFoldDB" id="A0AAD7Z5P7"/>
<feature type="region of interest" description="Disordered" evidence="2">
    <location>
        <begin position="122"/>
        <end position="240"/>
    </location>
</feature>
<dbReference type="GO" id="GO:0008270">
    <property type="term" value="F:zinc ion binding"/>
    <property type="evidence" value="ECO:0007669"/>
    <property type="project" value="UniProtKB-UniRule"/>
</dbReference>